<evidence type="ECO:0000256" key="1">
    <source>
        <dbReference type="ARBA" id="ARBA00022737"/>
    </source>
</evidence>
<dbReference type="Pfam" id="PF00023">
    <property type="entry name" value="Ank"/>
    <property type="match status" value="1"/>
</dbReference>
<protein>
    <recommendedName>
        <fullName evidence="3">DUF3447 domain-containing protein</fullName>
    </recommendedName>
</protein>
<keyword evidence="1" id="KW-0677">Repeat</keyword>
<dbReference type="Gene3D" id="1.25.40.20">
    <property type="entry name" value="Ankyrin repeat-containing domain"/>
    <property type="match status" value="4"/>
</dbReference>
<gene>
    <name evidence="4" type="ORF">M9Y10_005343</name>
</gene>
<evidence type="ECO:0000313" key="4">
    <source>
        <dbReference type="EMBL" id="KAK8878563.1"/>
    </source>
</evidence>
<dbReference type="Pfam" id="PF13606">
    <property type="entry name" value="Ank_3"/>
    <property type="match status" value="1"/>
</dbReference>
<dbReference type="Pfam" id="PF11929">
    <property type="entry name" value="DUF3447"/>
    <property type="match status" value="1"/>
</dbReference>
<accession>A0ABR2JKX9</accession>
<evidence type="ECO:0000259" key="3">
    <source>
        <dbReference type="Pfam" id="PF11929"/>
    </source>
</evidence>
<proteinExistence type="predicted"/>
<keyword evidence="2" id="KW-0040">ANK repeat</keyword>
<dbReference type="InterPro" id="IPR020683">
    <property type="entry name" value="DUF3447"/>
</dbReference>
<dbReference type="PANTHER" id="PTHR24198:SF165">
    <property type="entry name" value="ANKYRIN REPEAT-CONTAINING PROTEIN-RELATED"/>
    <property type="match status" value="1"/>
</dbReference>
<organism evidence="4 5">
    <name type="scientific">Tritrichomonas musculus</name>
    <dbReference type="NCBI Taxonomy" id="1915356"/>
    <lineage>
        <taxon>Eukaryota</taxon>
        <taxon>Metamonada</taxon>
        <taxon>Parabasalia</taxon>
        <taxon>Tritrichomonadida</taxon>
        <taxon>Tritrichomonadidae</taxon>
        <taxon>Tritrichomonas</taxon>
    </lineage>
</organism>
<dbReference type="SUPFAM" id="SSF48403">
    <property type="entry name" value="Ankyrin repeat"/>
    <property type="match status" value="2"/>
</dbReference>
<dbReference type="Pfam" id="PF12796">
    <property type="entry name" value="Ank_2"/>
    <property type="match status" value="3"/>
</dbReference>
<comment type="caution">
    <text evidence="4">The sequence shown here is derived from an EMBL/GenBank/DDBJ whole genome shotgun (WGS) entry which is preliminary data.</text>
</comment>
<name>A0ABR2JKX9_9EUKA</name>
<feature type="domain" description="DUF3447" evidence="3">
    <location>
        <begin position="236"/>
        <end position="311"/>
    </location>
</feature>
<evidence type="ECO:0000313" key="5">
    <source>
        <dbReference type="Proteomes" id="UP001470230"/>
    </source>
</evidence>
<dbReference type="Proteomes" id="UP001470230">
    <property type="component" value="Unassembled WGS sequence"/>
</dbReference>
<sequence length="827" mass="97900">MSDVHNLLLDYIDEEVNEQEKLNNFLKFFNSHKIVEDKHLITSTIHLLSSIINYHHRATNFFNKIFNIILFLKNEFPQNYSDFEIFEFFKRNKRVILFLIKEKIINLNLLIVSKLNDDNFNENSIGVYLKPEIERFTNEKNGSFIEIPENIEELRQTEYSDNRLLQLVHDDSIDEFIKYISETNLDLEKEFYPSMFETNLYLSKNHSTFASSLTLIEYAAFFGSIKIFKYLVSQKVKIDSKLWIFAIHGRNAEIIHIIEDKNIELNEQMRRECLKCSIRCHHNELTNYLLNNYINDSNFVLKQSLKYYNFYFIDYELIDSDIFYELCKRDYFYLATSVINADKNIDINLRTTEEKSKKSNKTEKTVLFVAIEKGNLEIIQFLLENENIDVNKKIFIINSYEKKKIEVTPLCEAIKNGNIKIVKSLLENKNIDINLKSIFLKDQHTPLYYAIEKEYVEIVKMLLERNDIDVNLKFLQYIDSGFDEECDFQALREITALYKSVECKNSEIVKLLLEHKDIDVNNKSSIKFHNYYYDDEEPEDSYHMEDTALFHAIFMKNVDAVELLLNCDKIDVSIKKIIKYSTEDFVEKTVLHDAVKRKVPEIVKLLLEHKNIDVNAKLLQPVTKYDDDLWEEEIKSLKMNVIERVKKNPHYCSTSNEIIQKTALYMAVENNDVEIVRLLLEHDNIDLNIKSFRKSYTYQCDSLIKEYEEKLQTDMTPLFLAVQNENEQIVELLANNRKIDINMLSSYYYWHYEGPMRKDNTASQENIDEVDIEETALHSAVSKENLTMIKILVKNKNIDVYKAEKHGRLPKNYTDDQEIKSLLDNSI</sequence>
<dbReference type="SMART" id="SM00248">
    <property type="entry name" value="ANK"/>
    <property type="match status" value="11"/>
</dbReference>
<dbReference type="PANTHER" id="PTHR24198">
    <property type="entry name" value="ANKYRIN REPEAT AND PROTEIN KINASE DOMAIN-CONTAINING PROTEIN"/>
    <property type="match status" value="1"/>
</dbReference>
<keyword evidence="5" id="KW-1185">Reference proteome</keyword>
<reference evidence="4 5" key="1">
    <citation type="submission" date="2024-04" db="EMBL/GenBank/DDBJ databases">
        <title>Tritrichomonas musculus Genome.</title>
        <authorList>
            <person name="Alves-Ferreira E."/>
            <person name="Grigg M."/>
            <person name="Lorenzi H."/>
            <person name="Galac M."/>
        </authorList>
    </citation>
    <scope>NUCLEOTIDE SEQUENCE [LARGE SCALE GENOMIC DNA]</scope>
    <source>
        <strain evidence="4 5">EAF2021</strain>
    </source>
</reference>
<dbReference type="EMBL" id="JAPFFF010000011">
    <property type="protein sequence ID" value="KAK8878563.1"/>
    <property type="molecule type" value="Genomic_DNA"/>
</dbReference>
<evidence type="ECO:0000256" key="2">
    <source>
        <dbReference type="ARBA" id="ARBA00023043"/>
    </source>
</evidence>
<dbReference type="InterPro" id="IPR002110">
    <property type="entry name" value="Ankyrin_rpt"/>
</dbReference>
<dbReference type="InterPro" id="IPR036770">
    <property type="entry name" value="Ankyrin_rpt-contain_sf"/>
</dbReference>